<gene>
    <name evidence="5" type="ORF">AAH991_18185</name>
</gene>
<dbReference type="PANTHER" id="PTHR21089:SF1">
    <property type="entry name" value="BIFUNCTIONAL 3-DEHYDROQUINATE DEHYDRATASE_SHIKIMATE DEHYDROGENASE, CHLOROPLASTIC"/>
    <property type="match status" value="1"/>
</dbReference>
<organism evidence="5 6">
    <name type="scientific">Microbispora maris</name>
    <dbReference type="NCBI Taxonomy" id="3144104"/>
    <lineage>
        <taxon>Bacteria</taxon>
        <taxon>Bacillati</taxon>
        <taxon>Actinomycetota</taxon>
        <taxon>Actinomycetes</taxon>
        <taxon>Streptosporangiales</taxon>
        <taxon>Streptosporangiaceae</taxon>
        <taxon>Microbispora</taxon>
    </lineage>
</organism>
<dbReference type="Pfam" id="PF18317">
    <property type="entry name" value="SDH_C"/>
    <property type="match status" value="1"/>
</dbReference>
<evidence type="ECO:0000259" key="4">
    <source>
        <dbReference type="Pfam" id="PF18317"/>
    </source>
</evidence>
<comment type="pathway">
    <text evidence="1">Metabolic intermediate biosynthesis; chorismate biosynthesis; chorismate from D-erythrose 4-phosphate and phosphoenolpyruvate: step 4/7.</text>
</comment>
<dbReference type="Gene3D" id="3.40.50.10860">
    <property type="entry name" value="Leucine Dehydrogenase, chain A, domain 1"/>
    <property type="match status" value="1"/>
</dbReference>
<dbReference type="SUPFAM" id="SSF53223">
    <property type="entry name" value="Aminoacid dehydrogenase-like, N-terminal domain"/>
    <property type="match status" value="1"/>
</dbReference>
<dbReference type="EMBL" id="JBDJAW010000014">
    <property type="protein sequence ID" value="MEN3537048.1"/>
    <property type="molecule type" value="Genomic_DNA"/>
</dbReference>
<evidence type="ECO:0000256" key="2">
    <source>
        <dbReference type="ARBA" id="ARBA00023141"/>
    </source>
</evidence>
<dbReference type="InterPro" id="IPR046346">
    <property type="entry name" value="Aminoacid_DH-like_N_sf"/>
</dbReference>
<comment type="caution">
    <text evidence="5">The sequence shown here is derived from an EMBL/GenBank/DDBJ whole genome shotgun (WGS) entry which is preliminary data.</text>
</comment>
<dbReference type="NCBIfam" id="NF001311">
    <property type="entry name" value="PRK00258.1-3"/>
    <property type="match status" value="1"/>
</dbReference>
<evidence type="ECO:0000259" key="3">
    <source>
        <dbReference type="Pfam" id="PF08501"/>
    </source>
</evidence>
<accession>A0ABV0AR20</accession>
<dbReference type="Proteomes" id="UP001447516">
    <property type="component" value="Unassembled WGS sequence"/>
</dbReference>
<sequence length="284" mass="29091">MTEPGRGNGRRAAVLGSPIAHSLSPVLHRAAYAEMGLDDWRYDAIECAEDGLAGLMAGLGPEWAGLSLTMPLKRAVLPLLDTVSDLALAVGGANTVVFGEDGARHGENTDVHGIVRALAEAGVPAPASAVVLGGGATAASAVAALRETGLAEVTLVVRDPARAGETLRVAERLGTTVTVRSFDDFDAAADLIVSTLPSGAADALAERVAARLPEKAAVFDVVYAPWPTALAAAVRARGRAVVGGFPMLLHQAVRQVELMTGRADVPVEAMRAAGEAEIARRAAS</sequence>
<dbReference type="PANTHER" id="PTHR21089">
    <property type="entry name" value="SHIKIMATE DEHYDROGENASE"/>
    <property type="match status" value="1"/>
</dbReference>
<dbReference type="InterPro" id="IPR041121">
    <property type="entry name" value="SDH_C"/>
</dbReference>
<keyword evidence="2" id="KW-0028">Amino-acid biosynthesis</keyword>
<keyword evidence="5" id="KW-0560">Oxidoreductase</keyword>
<dbReference type="GO" id="GO:0004764">
    <property type="term" value="F:shikimate 3-dehydrogenase (NADP+) activity"/>
    <property type="evidence" value="ECO:0007669"/>
    <property type="project" value="UniProtKB-EC"/>
</dbReference>
<dbReference type="Pfam" id="PF08501">
    <property type="entry name" value="Shikimate_dh_N"/>
    <property type="match status" value="1"/>
</dbReference>
<keyword evidence="2" id="KW-0057">Aromatic amino acid biosynthesis</keyword>
<dbReference type="SUPFAM" id="SSF51735">
    <property type="entry name" value="NAD(P)-binding Rossmann-fold domains"/>
    <property type="match status" value="1"/>
</dbReference>
<evidence type="ECO:0000313" key="6">
    <source>
        <dbReference type="Proteomes" id="UP001447516"/>
    </source>
</evidence>
<dbReference type="Gene3D" id="3.40.50.720">
    <property type="entry name" value="NAD(P)-binding Rossmann-like Domain"/>
    <property type="match status" value="1"/>
</dbReference>
<dbReference type="EC" id="1.1.1.25" evidence="5"/>
<name>A0ABV0AR20_9ACTN</name>
<keyword evidence="6" id="KW-1185">Reference proteome</keyword>
<dbReference type="InterPro" id="IPR022893">
    <property type="entry name" value="Shikimate_DH_fam"/>
</dbReference>
<dbReference type="RefSeq" id="WP_346227031.1">
    <property type="nucleotide sequence ID" value="NZ_JBDJAW010000014.1"/>
</dbReference>
<reference evidence="5 6" key="1">
    <citation type="submission" date="2024-05" db="EMBL/GenBank/DDBJ databases">
        <title>Microbispora sp.ZYX-F-249.</title>
        <authorList>
            <person name="Xie H."/>
        </authorList>
    </citation>
    <scope>NUCLEOTIDE SEQUENCE [LARGE SCALE GENOMIC DNA]</scope>
    <source>
        <strain evidence="5 6">ZYX-F-249</strain>
    </source>
</reference>
<evidence type="ECO:0000313" key="5">
    <source>
        <dbReference type="EMBL" id="MEN3537048.1"/>
    </source>
</evidence>
<dbReference type="InterPro" id="IPR013708">
    <property type="entry name" value="Shikimate_DH-bd_N"/>
</dbReference>
<evidence type="ECO:0000256" key="1">
    <source>
        <dbReference type="ARBA" id="ARBA00004871"/>
    </source>
</evidence>
<dbReference type="InterPro" id="IPR036291">
    <property type="entry name" value="NAD(P)-bd_dom_sf"/>
</dbReference>
<protein>
    <submittedName>
        <fullName evidence="5">Shikimate dehydrogenase</fullName>
        <ecNumber evidence="5">1.1.1.25</ecNumber>
    </submittedName>
</protein>
<feature type="domain" description="SDH C-terminal" evidence="4">
    <location>
        <begin position="244"/>
        <end position="273"/>
    </location>
</feature>
<proteinExistence type="predicted"/>
<feature type="domain" description="Shikimate dehydrogenase substrate binding N-terminal" evidence="3">
    <location>
        <begin position="14"/>
        <end position="96"/>
    </location>
</feature>